<keyword evidence="2" id="KW-0547">Nucleotide-binding</keyword>
<feature type="domain" description="AAA+ ATPase" evidence="4">
    <location>
        <begin position="26"/>
        <end position="193"/>
    </location>
</feature>
<dbReference type="InterPro" id="IPR027417">
    <property type="entry name" value="P-loop_NTPase"/>
</dbReference>
<comment type="caution">
    <text evidence="5">The sequence shown here is derived from an EMBL/GenBank/DDBJ whole genome shotgun (WGS) entry which is preliminary data.</text>
</comment>
<dbReference type="EMBL" id="JAUSSW010000006">
    <property type="protein sequence ID" value="MDQ0102832.1"/>
    <property type="molecule type" value="Genomic_DNA"/>
</dbReference>
<dbReference type="Gene3D" id="3.40.50.300">
    <property type="entry name" value="P-loop containing nucleotide triphosphate hydrolases"/>
    <property type="match status" value="1"/>
</dbReference>
<name>A0ABT9TME3_PAENI</name>
<dbReference type="InterPro" id="IPR051782">
    <property type="entry name" value="ABC_Transporter_VariousFunc"/>
</dbReference>
<dbReference type="CDD" id="cd00267">
    <property type="entry name" value="ABC_ATPase"/>
    <property type="match status" value="1"/>
</dbReference>
<evidence type="ECO:0000313" key="5">
    <source>
        <dbReference type="EMBL" id="MDQ0102832.1"/>
    </source>
</evidence>
<dbReference type="Pfam" id="PF00005">
    <property type="entry name" value="ABC_tran"/>
    <property type="match status" value="1"/>
</dbReference>
<dbReference type="PANTHER" id="PTHR42939">
    <property type="entry name" value="ABC TRANSPORTER ATP-BINDING PROTEIN ALBC-RELATED"/>
    <property type="match status" value="1"/>
</dbReference>
<dbReference type="Proteomes" id="UP001244563">
    <property type="component" value="Unassembled WGS sequence"/>
</dbReference>
<dbReference type="SMART" id="SM00382">
    <property type="entry name" value="AAA"/>
    <property type="match status" value="1"/>
</dbReference>
<proteinExistence type="predicted"/>
<organism evidence="5 6">
    <name type="scientific">Paenarthrobacter nicotinovorans</name>
    <name type="common">Arthrobacter nicotinovorans</name>
    <dbReference type="NCBI Taxonomy" id="29320"/>
    <lineage>
        <taxon>Bacteria</taxon>
        <taxon>Bacillati</taxon>
        <taxon>Actinomycetota</taxon>
        <taxon>Actinomycetes</taxon>
        <taxon>Micrococcales</taxon>
        <taxon>Micrococcaceae</taxon>
        <taxon>Paenarthrobacter</taxon>
    </lineage>
</organism>
<evidence type="ECO:0000259" key="4">
    <source>
        <dbReference type="SMART" id="SM00382"/>
    </source>
</evidence>
<keyword evidence="3" id="KW-0067">ATP-binding</keyword>
<evidence type="ECO:0000256" key="1">
    <source>
        <dbReference type="ARBA" id="ARBA00022448"/>
    </source>
</evidence>
<reference evidence="5 6" key="1">
    <citation type="submission" date="2023-07" db="EMBL/GenBank/DDBJ databases">
        <title>Sorghum-associated microbial communities from plants grown in Nebraska, USA.</title>
        <authorList>
            <person name="Schachtman D."/>
        </authorList>
    </citation>
    <scope>NUCLEOTIDE SEQUENCE [LARGE SCALE GENOMIC DNA]</scope>
    <source>
        <strain evidence="5 6">CC523</strain>
    </source>
</reference>
<evidence type="ECO:0000313" key="6">
    <source>
        <dbReference type="Proteomes" id="UP001244563"/>
    </source>
</evidence>
<dbReference type="SUPFAM" id="SSF52540">
    <property type="entry name" value="P-loop containing nucleoside triphosphate hydrolases"/>
    <property type="match status" value="1"/>
</dbReference>
<dbReference type="InterPro" id="IPR003439">
    <property type="entry name" value="ABC_transporter-like_ATP-bd"/>
</dbReference>
<dbReference type="RefSeq" id="WP_064722379.1">
    <property type="nucleotide sequence ID" value="NZ_BDDW01000004.1"/>
</dbReference>
<sequence>MKSLTSVEHAFGSNVIFASTKIDLPERGVVALRGSNGSGKTTLLKLLGGVIHSSCGTVRDWRNRFNAVYLDTEYLTLDYLTASELLDMIRPLTGPIPDNGLLTDGMLATKVSDLSLGQRQRLVLTAALAFQHTDVVLLDEPLNGLDRDGSKAARSALLAAGQDRLVILATHEEDRWTDYDLTIGQDRKVRLSEAGVAA</sequence>
<gene>
    <name evidence="5" type="ORF">J2T10_002485</name>
</gene>
<dbReference type="PANTHER" id="PTHR42939:SF1">
    <property type="entry name" value="ABC TRANSPORTER ATP-BINDING PROTEIN ALBC-RELATED"/>
    <property type="match status" value="1"/>
</dbReference>
<evidence type="ECO:0000256" key="2">
    <source>
        <dbReference type="ARBA" id="ARBA00022741"/>
    </source>
</evidence>
<protein>
    <submittedName>
        <fullName evidence="5">ABC-type multidrug transport system ATPase subunit</fullName>
    </submittedName>
</protein>
<dbReference type="InterPro" id="IPR003593">
    <property type="entry name" value="AAA+_ATPase"/>
</dbReference>
<keyword evidence="1" id="KW-0813">Transport</keyword>
<evidence type="ECO:0000256" key="3">
    <source>
        <dbReference type="ARBA" id="ARBA00022840"/>
    </source>
</evidence>
<accession>A0ABT9TME3</accession>
<keyword evidence="6" id="KW-1185">Reference proteome</keyword>